<feature type="non-terminal residue" evidence="1">
    <location>
        <position position="52"/>
    </location>
</feature>
<dbReference type="EMBL" id="JXTB01000020">
    <property type="protein sequence ID" value="PON76087.1"/>
    <property type="molecule type" value="Genomic_DNA"/>
</dbReference>
<evidence type="ECO:0000313" key="2">
    <source>
        <dbReference type="Proteomes" id="UP000237105"/>
    </source>
</evidence>
<gene>
    <name evidence="1" type="ORF">PanWU01x14_038030</name>
</gene>
<reference evidence="2" key="1">
    <citation type="submission" date="2016-06" db="EMBL/GenBank/DDBJ databases">
        <title>Parallel loss of symbiosis genes in relatives of nitrogen-fixing non-legume Parasponia.</title>
        <authorList>
            <person name="Van Velzen R."/>
            <person name="Holmer R."/>
            <person name="Bu F."/>
            <person name="Rutten L."/>
            <person name="Van Zeijl A."/>
            <person name="Liu W."/>
            <person name="Santuari L."/>
            <person name="Cao Q."/>
            <person name="Sharma T."/>
            <person name="Shen D."/>
            <person name="Roswanjaya Y."/>
            <person name="Wardhani T."/>
            <person name="Kalhor M.S."/>
            <person name="Jansen J."/>
            <person name="Van den Hoogen J."/>
            <person name="Gungor B."/>
            <person name="Hartog M."/>
            <person name="Hontelez J."/>
            <person name="Verver J."/>
            <person name="Yang W.-C."/>
            <person name="Schijlen E."/>
            <person name="Repin R."/>
            <person name="Schilthuizen M."/>
            <person name="Schranz E."/>
            <person name="Heidstra R."/>
            <person name="Miyata K."/>
            <person name="Fedorova E."/>
            <person name="Kohlen W."/>
            <person name="Bisseling T."/>
            <person name="Smit S."/>
            <person name="Geurts R."/>
        </authorList>
    </citation>
    <scope>NUCLEOTIDE SEQUENCE [LARGE SCALE GENOMIC DNA]</scope>
    <source>
        <strain evidence="2">cv. WU1-14</strain>
    </source>
</reference>
<dbReference type="Proteomes" id="UP000237105">
    <property type="component" value="Unassembled WGS sequence"/>
</dbReference>
<keyword evidence="2" id="KW-1185">Reference proteome</keyword>
<evidence type="ECO:0000313" key="1">
    <source>
        <dbReference type="EMBL" id="PON76087.1"/>
    </source>
</evidence>
<sequence length="52" mass="5461">MPLVLQLLGTSDISAAAQDSEPALAPAPEIQSEGFQATFSGIFLSSSLYFSR</sequence>
<dbReference type="AlphaFoldDB" id="A0A2P5DS16"/>
<name>A0A2P5DS16_PARAD</name>
<accession>A0A2P5DS16</accession>
<comment type="caution">
    <text evidence="1">The sequence shown here is derived from an EMBL/GenBank/DDBJ whole genome shotgun (WGS) entry which is preliminary data.</text>
</comment>
<organism evidence="1 2">
    <name type="scientific">Parasponia andersonii</name>
    <name type="common">Sponia andersonii</name>
    <dbReference type="NCBI Taxonomy" id="3476"/>
    <lineage>
        <taxon>Eukaryota</taxon>
        <taxon>Viridiplantae</taxon>
        <taxon>Streptophyta</taxon>
        <taxon>Embryophyta</taxon>
        <taxon>Tracheophyta</taxon>
        <taxon>Spermatophyta</taxon>
        <taxon>Magnoliopsida</taxon>
        <taxon>eudicotyledons</taxon>
        <taxon>Gunneridae</taxon>
        <taxon>Pentapetalae</taxon>
        <taxon>rosids</taxon>
        <taxon>fabids</taxon>
        <taxon>Rosales</taxon>
        <taxon>Cannabaceae</taxon>
        <taxon>Parasponia</taxon>
    </lineage>
</organism>
<protein>
    <submittedName>
        <fullName evidence="1">Uncharacterized protein</fullName>
    </submittedName>
</protein>
<proteinExistence type="predicted"/>